<comment type="caution">
    <text evidence="1">The sequence shown here is derived from an EMBL/GenBank/DDBJ whole genome shotgun (WGS) entry which is preliminary data.</text>
</comment>
<keyword evidence="2" id="KW-1185">Reference proteome</keyword>
<organism evidence="1 2">
    <name type="scientific">Saccharothrix tamanrassetensis</name>
    <dbReference type="NCBI Taxonomy" id="1051531"/>
    <lineage>
        <taxon>Bacteria</taxon>
        <taxon>Bacillati</taxon>
        <taxon>Actinomycetota</taxon>
        <taxon>Actinomycetes</taxon>
        <taxon>Pseudonocardiales</taxon>
        <taxon>Pseudonocardiaceae</taxon>
        <taxon>Saccharothrix</taxon>
    </lineage>
</organism>
<proteinExistence type="predicted"/>
<dbReference type="Proteomes" id="UP000547510">
    <property type="component" value="Unassembled WGS sequence"/>
</dbReference>
<gene>
    <name evidence="1" type="ORF">FHS29_007035</name>
</gene>
<dbReference type="EMBL" id="JACHJN010000016">
    <property type="protein sequence ID" value="MBB5960411.1"/>
    <property type="molecule type" value="Genomic_DNA"/>
</dbReference>
<sequence>MATTETGHEPTWAPQDCTLPTARQPLRVAEFDTLFSTALSAVHRTGPTRLRLTLDGTPEVETTARELTARETACCSFFEFTFTRAGDRVIHLDVTVPETHVDVLDGMTERARAASSGGVA</sequence>
<evidence type="ECO:0008006" key="3">
    <source>
        <dbReference type="Google" id="ProtNLM"/>
    </source>
</evidence>
<reference evidence="1 2" key="1">
    <citation type="submission" date="2020-08" db="EMBL/GenBank/DDBJ databases">
        <title>Genomic Encyclopedia of Type Strains, Phase III (KMG-III): the genomes of soil and plant-associated and newly described type strains.</title>
        <authorList>
            <person name="Whitman W."/>
        </authorList>
    </citation>
    <scope>NUCLEOTIDE SEQUENCE [LARGE SCALE GENOMIC DNA]</scope>
    <source>
        <strain evidence="1 2">CECT 8640</strain>
    </source>
</reference>
<evidence type="ECO:0000313" key="1">
    <source>
        <dbReference type="EMBL" id="MBB5960411.1"/>
    </source>
</evidence>
<name>A0A841CRP0_9PSEU</name>
<dbReference type="AlphaFoldDB" id="A0A841CRP0"/>
<evidence type="ECO:0000313" key="2">
    <source>
        <dbReference type="Proteomes" id="UP000547510"/>
    </source>
</evidence>
<protein>
    <recommendedName>
        <fullName evidence="3">Arsenate reductase</fullName>
    </recommendedName>
</protein>
<dbReference type="RefSeq" id="WP_184698601.1">
    <property type="nucleotide sequence ID" value="NZ_JACHJN010000016.1"/>
</dbReference>
<accession>A0A841CRP0</accession>